<evidence type="ECO:0000313" key="1">
    <source>
        <dbReference type="EMBL" id="GCE09187.1"/>
    </source>
</evidence>
<comment type="caution">
    <text evidence="1">The sequence shown here is derived from an EMBL/GenBank/DDBJ whole genome shotgun (WGS) entry which is preliminary data.</text>
</comment>
<protein>
    <submittedName>
        <fullName evidence="1">Uncharacterized protein</fullName>
    </submittedName>
</protein>
<organism evidence="1 2">
    <name type="scientific">Dictyobacter aurantiacus</name>
    <dbReference type="NCBI Taxonomy" id="1936993"/>
    <lineage>
        <taxon>Bacteria</taxon>
        <taxon>Bacillati</taxon>
        <taxon>Chloroflexota</taxon>
        <taxon>Ktedonobacteria</taxon>
        <taxon>Ktedonobacterales</taxon>
        <taxon>Dictyobacteraceae</taxon>
        <taxon>Dictyobacter</taxon>
    </lineage>
</organism>
<name>A0A401ZQN9_9CHLR</name>
<keyword evidence="2" id="KW-1185">Reference proteome</keyword>
<dbReference type="AlphaFoldDB" id="A0A401ZQN9"/>
<evidence type="ECO:0000313" key="2">
    <source>
        <dbReference type="Proteomes" id="UP000287224"/>
    </source>
</evidence>
<sequence>MHPFSFPNGLKFLDGYIWEPDQVKVWVNSEPIDYFRLHISYDTLAVPDLENICGPSYFRKAIEENAVGLTPAQRVLFPVIEDFEVHFVPGNKTSVTDDDQDTYQPCFFSASQGFLSDIAVSWDDYTVAHVCHNTFHVPCGSFAVPYFQLEQYFTILIAEKDGFVYVLRGEFENIQTEGYGIWFKVERNRYFSEWEKAIQMCHRYCVSGCASGYSG</sequence>
<proteinExistence type="predicted"/>
<dbReference type="EMBL" id="BIFQ01000002">
    <property type="protein sequence ID" value="GCE09187.1"/>
    <property type="molecule type" value="Genomic_DNA"/>
</dbReference>
<dbReference type="Proteomes" id="UP000287224">
    <property type="component" value="Unassembled WGS sequence"/>
</dbReference>
<dbReference type="RefSeq" id="WP_126601610.1">
    <property type="nucleotide sequence ID" value="NZ_BIFQ01000002.1"/>
</dbReference>
<dbReference type="OrthoDB" id="164802at2"/>
<reference evidence="2" key="1">
    <citation type="submission" date="2018-12" db="EMBL/GenBank/DDBJ databases">
        <title>Tengunoibacter tsumagoiensis gen. nov., sp. nov., Dictyobacter kobayashii sp. nov., D. alpinus sp. nov., and D. joshuensis sp. nov. and description of Dictyobacteraceae fam. nov. within the order Ktedonobacterales isolated from Tengu-no-mugimeshi.</title>
        <authorList>
            <person name="Wang C.M."/>
            <person name="Zheng Y."/>
            <person name="Sakai Y."/>
            <person name="Toyoda A."/>
            <person name="Minakuchi Y."/>
            <person name="Abe K."/>
            <person name="Yokota A."/>
            <person name="Yabe S."/>
        </authorList>
    </citation>
    <scope>NUCLEOTIDE SEQUENCE [LARGE SCALE GENOMIC DNA]</scope>
    <source>
        <strain evidence="2">S-27</strain>
    </source>
</reference>
<gene>
    <name evidence="1" type="ORF">KDAU_65160</name>
</gene>
<accession>A0A401ZQN9</accession>